<sequence>MASIPRRVSTNANGAPGGARTRWAVAASAVVLMASLSGCLDRDAAEDGATPSASASPRLGTPEEVVTGIVDLIDSTESYLVDLDAEVTVGEGTYEQHETYALSTDSEPVFQFFEKFPESQGNDAYETAWLRVGEDGRILYRTDDDLAPREDRYFKSQQGDFSHLSQGPDYTLSRDAVRAPFSDLADTISVTEENTNPEGKDSGGAAARYSGTFDLTAPARQGDKPSVQENVPFELWVDEHGRPTRFDYELVTGPRSWTYQSFDTSLTTRYCGTVEGAPYVDTARVAPTNGEISCDDAVAVVEKYLAMPDEKKEGTGYLAEIGGWTCGIRTRADIQVRGTEDVASCSLDWPEMQERVDLLRTG</sequence>
<dbReference type="EMBL" id="CP022753">
    <property type="protein sequence ID" value="ASU82389.1"/>
    <property type="molecule type" value="Genomic_DNA"/>
</dbReference>
<accession>A0A223S2Y9</accession>
<evidence type="ECO:0000313" key="1">
    <source>
        <dbReference type="EMBL" id="ASU82389.1"/>
    </source>
</evidence>
<name>A0A223S2Y9_9ACTN</name>
<dbReference type="RefSeq" id="WP_017621380.1">
    <property type="nucleotide sequence ID" value="NZ_ANBG01000418.1"/>
</dbReference>
<keyword evidence="2" id="KW-1185">Reference proteome</keyword>
<proteinExistence type="predicted"/>
<gene>
    <name evidence="1" type="ORF">CDO52_05925</name>
</gene>
<dbReference type="KEGG" id="ngv:CDO52_05925"/>
<protein>
    <submittedName>
        <fullName evidence="1">Uncharacterized protein</fullName>
    </submittedName>
</protein>
<reference evidence="1 2" key="1">
    <citation type="submission" date="2017-08" db="EMBL/GenBank/DDBJ databases">
        <title>The complete genome sequence of Nocardiopsis gilva YIM 90087.</title>
        <authorList>
            <person name="Yin M."/>
            <person name="Tang S."/>
        </authorList>
    </citation>
    <scope>NUCLEOTIDE SEQUENCE [LARGE SCALE GENOMIC DNA]</scope>
    <source>
        <strain evidence="1 2">YIM 90087</strain>
    </source>
</reference>
<organism evidence="1 2">
    <name type="scientific">Nocardiopsis gilva YIM 90087</name>
    <dbReference type="NCBI Taxonomy" id="1235441"/>
    <lineage>
        <taxon>Bacteria</taxon>
        <taxon>Bacillati</taxon>
        <taxon>Actinomycetota</taxon>
        <taxon>Actinomycetes</taxon>
        <taxon>Streptosporangiales</taxon>
        <taxon>Nocardiopsidaceae</taxon>
        <taxon>Nocardiopsis</taxon>
    </lineage>
</organism>
<dbReference type="Proteomes" id="UP000215005">
    <property type="component" value="Chromosome"/>
</dbReference>
<dbReference type="AlphaFoldDB" id="A0A223S2Y9"/>
<evidence type="ECO:0000313" key="2">
    <source>
        <dbReference type="Proteomes" id="UP000215005"/>
    </source>
</evidence>
<dbReference type="OrthoDB" id="3426544at2"/>